<evidence type="ECO:0000313" key="1">
    <source>
        <dbReference type="EMBL" id="AGV20203.1"/>
    </source>
</evidence>
<organism evidence="1 2">
    <name type="scientific">Vibrio alginolyticus (strain ATCC 17749 / DSM 2171 / NBRC 15630 / NCIMB 1903 / NCTC 12160 / XII-53)</name>
    <dbReference type="NCBI Taxonomy" id="1219076"/>
    <lineage>
        <taxon>Bacteria</taxon>
        <taxon>Pseudomonadati</taxon>
        <taxon>Pseudomonadota</taxon>
        <taxon>Gammaproteobacteria</taxon>
        <taxon>Vibrionales</taxon>
        <taxon>Vibrionaceae</taxon>
        <taxon>Vibrio</taxon>
    </lineage>
</organism>
<name>A0A2I3CRE2_VIBAX</name>
<sequence>MAGYLIRKREEHCKNAVSKAILKSKLRLVIVQTSLKGQFRVNPP</sequence>
<protein>
    <submittedName>
        <fullName evidence="1">Uncharacterized protein</fullName>
    </submittedName>
</protein>
<dbReference type="EMBL" id="CP006719">
    <property type="protein sequence ID" value="AGV20203.1"/>
    <property type="molecule type" value="Genomic_DNA"/>
</dbReference>
<dbReference type="KEGG" id="vag:N646_4394"/>
<dbReference type="AlphaFoldDB" id="A0A2I3CRE2"/>
<gene>
    <name evidence="1" type="ORF">N646_4394</name>
</gene>
<reference evidence="1 2" key="1">
    <citation type="journal article" date="2015" name="Genome Announc.">
        <title>Complete genome sequence of Vibrio alginolyticus ATCC 17749.</title>
        <authorList>
            <person name="Liu X.F."/>
            <person name="Cao Y."/>
            <person name="Zhang H.L."/>
            <person name="Chen Y.J."/>
            <person name="Hu C.J."/>
        </authorList>
    </citation>
    <scope>NUCLEOTIDE SEQUENCE [LARGE SCALE GENOMIC DNA]</scope>
    <source>
        <strain evidence="2">ATCC 17749 / DSM 2171 / NBRC 15630 / NCIMB 1903 / NCTC 12160 / XII-53</strain>
    </source>
</reference>
<dbReference type="Proteomes" id="UP000016714">
    <property type="component" value="Chromosome 2"/>
</dbReference>
<proteinExistence type="predicted"/>
<dbReference type="HOGENOM" id="CLU_3223553_0_0_6"/>
<evidence type="ECO:0000313" key="2">
    <source>
        <dbReference type="Proteomes" id="UP000016714"/>
    </source>
</evidence>
<accession>A0A2I3CRE2</accession>